<gene>
    <name evidence="9" type="ORF">DASC09_014370</name>
</gene>
<name>A0AAV5QHP7_9ASCO</name>
<evidence type="ECO:0000313" key="9">
    <source>
        <dbReference type="EMBL" id="GMM34112.1"/>
    </source>
</evidence>
<keyword evidence="6" id="KW-0539">Nucleus</keyword>
<keyword evidence="5" id="KW-0238">DNA-binding</keyword>
<accession>A0AAV5QHP7</accession>
<dbReference type="InterPro" id="IPR007185">
    <property type="entry name" value="DNA_pol_a/d/e_bsu"/>
</dbReference>
<organism evidence="9 10">
    <name type="scientific">Saccharomycopsis crataegensis</name>
    <dbReference type="NCBI Taxonomy" id="43959"/>
    <lineage>
        <taxon>Eukaryota</taxon>
        <taxon>Fungi</taxon>
        <taxon>Dikarya</taxon>
        <taxon>Ascomycota</taxon>
        <taxon>Saccharomycotina</taxon>
        <taxon>Saccharomycetes</taxon>
        <taxon>Saccharomycopsidaceae</taxon>
        <taxon>Saccharomycopsis</taxon>
    </lineage>
</organism>
<keyword evidence="4" id="KW-0235">DNA replication</keyword>
<comment type="similarity">
    <text evidence="2">Belongs to the DNA polymerase epsilon subunit B family.</text>
</comment>
<proteinExistence type="inferred from homology"/>
<evidence type="ECO:0000259" key="8">
    <source>
        <dbReference type="Pfam" id="PF04042"/>
    </source>
</evidence>
<dbReference type="RefSeq" id="XP_064851112.1">
    <property type="nucleotide sequence ID" value="XM_064995040.1"/>
</dbReference>
<dbReference type="GeneID" id="90072091"/>
<dbReference type="Pfam" id="PF04042">
    <property type="entry name" value="DNA_pol_E_B"/>
    <property type="match status" value="1"/>
</dbReference>
<dbReference type="InterPro" id="IPR016266">
    <property type="entry name" value="POLE2"/>
</dbReference>
<dbReference type="GO" id="GO:0003677">
    <property type="term" value="F:DNA binding"/>
    <property type="evidence" value="ECO:0007669"/>
    <property type="project" value="UniProtKB-KW"/>
</dbReference>
<dbReference type="EMBL" id="BTFZ01000002">
    <property type="protein sequence ID" value="GMM34112.1"/>
    <property type="molecule type" value="Genomic_DNA"/>
</dbReference>
<dbReference type="AlphaFoldDB" id="A0AAV5QHP7"/>
<evidence type="ECO:0000256" key="6">
    <source>
        <dbReference type="ARBA" id="ARBA00023242"/>
    </source>
</evidence>
<dbReference type="GO" id="GO:0008622">
    <property type="term" value="C:epsilon DNA polymerase complex"/>
    <property type="evidence" value="ECO:0007669"/>
    <property type="project" value="InterPro"/>
</dbReference>
<evidence type="ECO:0000256" key="4">
    <source>
        <dbReference type="ARBA" id="ARBA00022705"/>
    </source>
</evidence>
<evidence type="ECO:0000256" key="3">
    <source>
        <dbReference type="ARBA" id="ARBA00016011"/>
    </source>
</evidence>
<protein>
    <recommendedName>
        <fullName evidence="3">DNA polymerase epsilon subunit B</fullName>
    </recommendedName>
    <alternativeName>
        <fullName evidence="7">DNA polymerase II subunit 2</fullName>
    </alternativeName>
</protein>
<dbReference type="GO" id="GO:0042276">
    <property type="term" value="P:error-prone translesion synthesis"/>
    <property type="evidence" value="ECO:0007669"/>
    <property type="project" value="TreeGrafter"/>
</dbReference>
<evidence type="ECO:0000256" key="7">
    <source>
        <dbReference type="ARBA" id="ARBA00032930"/>
    </source>
</evidence>
<keyword evidence="10" id="KW-1185">Reference proteome</keyword>
<sequence length="738" mass="85092">MEPIPLQIKLKPSHLRPIAYRILSKKHGLHVKSDALEVLTEYIGSTFGSQWKSQESLKFIEDIAKSWKAKFQANKNLFIDGENLKTIIKDINEKKNVTNAKPSGGAQSSLSNFLSKNDDAPMANKTDTLIDIDELMEDRPTTIKRMKLSEYFQVKDFYELPIARFNHSRKKYEPYLPPHDRMQAETNLIKKLSSDFNVQDNLSIYISRYHQVYHKILRNESFHFSSALNPTSSTYFDELQLLSISDEFSKLKSINEEVKQIMLIKNLLGRHGKQFIIFGLLTKNNEGKYKLQDSSDSIELDLENAYPDESFFYFEGCLLICDGIYINFGGKSKFVVNLIYHPKAESREDFFRNFGVIDFQSNNLDIKNPKSIREFDQYQEKLIADSRLKLQESEDAGSLGLDRIIFIGSEIFLDSLKTLDYLKKLFSQITKDINDLPIAIVFPGSFLSRSFETSSVNSLGDNSSMNYKHLFDSLAVILSNFPTLCAKTQFIFTAGYNDPWSSLVYQGSKSVAMPFNRIPKLFFNRLSKIVKNLKIVTNPFKMFYLNTEINLINDDIYERMVKNDIPFNFYGEKVEMMRNLDSESNNNVEKIVEDIEDDDDDDEERRISRALLSTKISSMNNLNINSLRKQILKPSDSRAFKKDVNKLTNTLIHQSHMSPFAIATRPVVWKFDSLMAMNPLPNTLILFDSTIGFFNEMVNGVRVINIGKFINNDNKAANYVEYYPASQKAEWKKIYFSG</sequence>
<dbReference type="PANTHER" id="PTHR12708:SF0">
    <property type="entry name" value="DNA POLYMERASE EPSILON SUBUNIT 2"/>
    <property type="match status" value="1"/>
</dbReference>
<feature type="domain" description="DNA polymerase alpha/delta/epsilon subunit B" evidence="8">
    <location>
        <begin position="405"/>
        <end position="688"/>
    </location>
</feature>
<evidence type="ECO:0000256" key="5">
    <source>
        <dbReference type="ARBA" id="ARBA00023125"/>
    </source>
</evidence>
<dbReference type="PANTHER" id="PTHR12708">
    <property type="entry name" value="DNA POLYMERASE EPSILON SUBUNIT B"/>
    <property type="match status" value="1"/>
</dbReference>
<dbReference type="GO" id="GO:0006261">
    <property type="term" value="P:DNA-templated DNA replication"/>
    <property type="evidence" value="ECO:0007669"/>
    <property type="project" value="InterPro"/>
</dbReference>
<comment type="subcellular location">
    <subcellularLocation>
        <location evidence="1">Nucleus</location>
    </subcellularLocation>
</comment>
<comment type="caution">
    <text evidence="9">The sequence shown here is derived from an EMBL/GenBank/DDBJ whole genome shotgun (WGS) entry which is preliminary data.</text>
</comment>
<evidence type="ECO:0000256" key="1">
    <source>
        <dbReference type="ARBA" id="ARBA00004123"/>
    </source>
</evidence>
<reference evidence="9 10" key="1">
    <citation type="journal article" date="2023" name="Elife">
        <title>Identification of key yeast species and microbe-microbe interactions impacting larval growth of Drosophila in the wild.</title>
        <authorList>
            <person name="Mure A."/>
            <person name="Sugiura Y."/>
            <person name="Maeda R."/>
            <person name="Honda K."/>
            <person name="Sakurai N."/>
            <person name="Takahashi Y."/>
            <person name="Watada M."/>
            <person name="Katoh T."/>
            <person name="Gotoh A."/>
            <person name="Gotoh Y."/>
            <person name="Taniguchi I."/>
            <person name="Nakamura K."/>
            <person name="Hayashi T."/>
            <person name="Katayama T."/>
            <person name="Uemura T."/>
            <person name="Hattori Y."/>
        </authorList>
    </citation>
    <scope>NUCLEOTIDE SEQUENCE [LARGE SCALE GENOMIC DNA]</scope>
    <source>
        <strain evidence="9 10">SC-9</strain>
    </source>
</reference>
<evidence type="ECO:0000256" key="2">
    <source>
        <dbReference type="ARBA" id="ARBA00009560"/>
    </source>
</evidence>
<dbReference type="Proteomes" id="UP001360560">
    <property type="component" value="Unassembled WGS sequence"/>
</dbReference>
<evidence type="ECO:0000313" key="10">
    <source>
        <dbReference type="Proteomes" id="UP001360560"/>
    </source>
</evidence>